<accession>A0A3L6DCD8</accession>
<dbReference type="Proteomes" id="UP000251960">
    <property type="component" value="Chromosome 9"/>
</dbReference>
<protein>
    <submittedName>
        <fullName evidence="1">Uncharacterized protein</fullName>
    </submittedName>
</protein>
<comment type="caution">
    <text evidence="1">The sequence shown here is derived from an EMBL/GenBank/DDBJ whole genome shotgun (WGS) entry which is preliminary data.</text>
</comment>
<name>A0A3L6DCD8_MAIZE</name>
<reference evidence="1 2" key="1">
    <citation type="journal article" date="2018" name="Nat. Genet.">
        <title>Extensive intraspecific gene order and gene structural variations between Mo17 and other maize genomes.</title>
        <authorList>
            <person name="Sun S."/>
            <person name="Zhou Y."/>
            <person name="Chen J."/>
            <person name="Shi J."/>
            <person name="Zhao H."/>
            <person name="Zhao H."/>
            <person name="Song W."/>
            <person name="Zhang M."/>
            <person name="Cui Y."/>
            <person name="Dong X."/>
            <person name="Liu H."/>
            <person name="Ma X."/>
            <person name="Jiao Y."/>
            <person name="Wang B."/>
            <person name="Wei X."/>
            <person name="Stein J.C."/>
            <person name="Glaubitz J.C."/>
            <person name="Lu F."/>
            <person name="Yu G."/>
            <person name="Liang C."/>
            <person name="Fengler K."/>
            <person name="Li B."/>
            <person name="Rafalski A."/>
            <person name="Schnable P.S."/>
            <person name="Ware D.H."/>
            <person name="Buckler E.S."/>
            <person name="Lai J."/>
        </authorList>
    </citation>
    <scope>NUCLEOTIDE SEQUENCE [LARGE SCALE GENOMIC DNA]</scope>
    <source>
        <strain evidence="2">cv. Missouri 17</strain>
        <tissue evidence="1">Seedling</tissue>
    </source>
</reference>
<organism evidence="1 2">
    <name type="scientific">Zea mays</name>
    <name type="common">Maize</name>
    <dbReference type="NCBI Taxonomy" id="4577"/>
    <lineage>
        <taxon>Eukaryota</taxon>
        <taxon>Viridiplantae</taxon>
        <taxon>Streptophyta</taxon>
        <taxon>Embryophyta</taxon>
        <taxon>Tracheophyta</taxon>
        <taxon>Spermatophyta</taxon>
        <taxon>Magnoliopsida</taxon>
        <taxon>Liliopsida</taxon>
        <taxon>Poales</taxon>
        <taxon>Poaceae</taxon>
        <taxon>PACMAD clade</taxon>
        <taxon>Panicoideae</taxon>
        <taxon>Andropogonodae</taxon>
        <taxon>Andropogoneae</taxon>
        <taxon>Tripsacinae</taxon>
        <taxon>Zea</taxon>
    </lineage>
</organism>
<gene>
    <name evidence="1" type="ORF">Zm00014a_026360</name>
</gene>
<sequence length="79" mass="7915">MPVSTIQPPLCLSGLGDTATANTPTGAQGCPSPGAGAAALHHDLASAAPVIDLPPSHQQLALASSCVCCSDWPPWRKEA</sequence>
<dbReference type="EMBL" id="NCVQ01000010">
    <property type="protein sequence ID" value="PWZ05251.1"/>
    <property type="molecule type" value="Genomic_DNA"/>
</dbReference>
<evidence type="ECO:0000313" key="1">
    <source>
        <dbReference type="EMBL" id="PWZ05251.1"/>
    </source>
</evidence>
<dbReference type="AlphaFoldDB" id="A0A3L6DCD8"/>
<evidence type="ECO:0000313" key="2">
    <source>
        <dbReference type="Proteomes" id="UP000251960"/>
    </source>
</evidence>
<proteinExistence type="predicted"/>